<evidence type="ECO:0000259" key="8">
    <source>
        <dbReference type="PROSITE" id="PS51192"/>
    </source>
</evidence>
<comment type="similarity">
    <text evidence="1">Belongs to the helicase family. RecQ subfamily.</text>
</comment>
<evidence type="ECO:0000256" key="3">
    <source>
        <dbReference type="ARBA" id="ARBA00022840"/>
    </source>
</evidence>
<dbReference type="RefSeq" id="WP_350931082.1">
    <property type="nucleotide sequence ID" value="NZ_CP157762.1"/>
</dbReference>
<feature type="domain" description="Helicase C-terminal" evidence="9">
    <location>
        <begin position="377"/>
        <end position="535"/>
    </location>
</feature>
<dbReference type="GO" id="GO:0009378">
    <property type="term" value="F:four-way junction helicase activity"/>
    <property type="evidence" value="ECO:0007669"/>
    <property type="project" value="TreeGrafter"/>
</dbReference>
<evidence type="ECO:0000256" key="2">
    <source>
        <dbReference type="ARBA" id="ARBA00022741"/>
    </source>
</evidence>
<dbReference type="EMBL" id="CP157762">
    <property type="protein sequence ID" value="XBP91538.1"/>
    <property type="molecule type" value="Genomic_DNA"/>
</dbReference>
<evidence type="ECO:0000256" key="7">
    <source>
        <dbReference type="ARBA" id="ARBA00034808"/>
    </source>
</evidence>
<dbReference type="PANTHER" id="PTHR13710:SF105">
    <property type="entry name" value="ATP-DEPENDENT DNA HELICASE Q1"/>
    <property type="match status" value="1"/>
</dbReference>
<reference evidence="10" key="1">
    <citation type="submission" date="2024-01" db="EMBL/GenBank/DDBJ databases">
        <title>The genome sequence of Micromonospora mangrovi CCTCC AA 2012012.</title>
        <authorList>
            <person name="Gao J."/>
        </authorList>
    </citation>
    <scope>NUCLEOTIDE SEQUENCE</scope>
    <source>
        <strain evidence="10">CCTCC AA 2012012</strain>
    </source>
</reference>
<evidence type="ECO:0000256" key="4">
    <source>
        <dbReference type="ARBA" id="ARBA00023125"/>
    </source>
</evidence>
<keyword evidence="5" id="KW-0413">Isomerase</keyword>
<evidence type="ECO:0000313" key="11">
    <source>
        <dbReference type="EMBL" id="XCH72236.1"/>
    </source>
</evidence>
<dbReference type="EC" id="5.6.2.4" evidence="7"/>
<name>A0AAU7M262_9ACTN</name>
<dbReference type="SMART" id="SM00487">
    <property type="entry name" value="DEXDc"/>
    <property type="match status" value="1"/>
</dbReference>
<dbReference type="EMBL" id="CP159342">
    <property type="protein sequence ID" value="XCH72236.1"/>
    <property type="molecule type" value="Genomic_DNA"/>
</dbReference>
<dbReference type="SUPFAM" id="SSF52540">
    <property type="entry name" value="P-loop containing nucleoside triphosphate hydrolases"/>
    <property type="match status" value="1"/>
</dbReference>
<dbReference type="InterPro" id="IPR001650">
    <property type="entry name" value="Helicase_C-like"/>
</dbReference>
<organism evidence="10">
    <name type="scientific">Micromonospora sp. CCTCC AA 2012012</name>
    <dbReference type="NCBI Taxonomy" id="3111921"/>
    <lineage>
        <taxon>Bacteria</taxon>
        <taxon>Bacillati</taxon>
        <taxon>Actinomycetota</taxon>
        <taxon>Actinomycetes</taxon>
        <taxon>Micromonosporales</taxon>
        <taxon>Micromonosporaceae</taxon>
        <taxon>Micromonospora</taxon>
    </lineage>
</organism>
<dbReference type="GO" id="GO:0005524">
    <property type="term" value="F:ATP binding"/>
    <property type="evidence" value="ECO:0007669"/>
    <property type="project" value="UniProtKB-KW"/>
</dbReference>
<dbReference type="InterPro" id="IPR011545">
    <property type="entry name" value="DEAD/DEAH_box_helicase_dom"/>
</dbReference>
<dbReference type="PROSITE" id="PS51192">
    <property type="entry name" value="HELICASE_ATP_BIND_1"/>
    <property type="match status" value="1"/>
</dbReference>
<feature type="domain" description="Helicase ATP-binding" evidence="8">
    <location>
        <begin position="161"/>
        <end position="352"/>
    </location>
</feature>
<dbReference type="NCBIfam" id="NF041063">
    <property type="entry name" value="DpdF"/>
    <property type="match status" value="1"/>
</dbReference>
<gene>
    <name evidence="10" type="primary">dpdF</name>
    <name evidence="11" type="ORF">ABUL08_18005</name>
    <name evidence="10" type="ORF">VK199_17940</name>
</gene>
<keyword evidence="3" id="KW-0067">ATP-binding</keyword>
<dbReference type="GO" id="GO:0005737">
    <property type="term" value="C:cytoplasm"/>
    <property type="evidence" value="ECO:0007669"/>
    <property type="project" value="TreeGrafter"/>
</dbReference>
<dbReference type="AlphaFoldDB" id="A0AAU7M262"/>
<dbReference type="Pfam" id="PF00271">
    <property type="entry name" value="Helicase_C"/>
    <property type="match status" value="1"/>
</dbReference>
<dbReference type="Gene3D" id="3.40.50.300">
    <property type="entry name" value="P-loop containing nucleotide triphosphate hydrolases"/>
    <property type="match status" value="2"/>
</dbReference>
<dbReference type="Pfam" id="PF00270">
    <property type="entry name" value="DEAD"/>
    <property type="match status" value="1"/>
</dbReference>
<dbReference type="InterPro" id="IPR027417">
    <property type="entry name" value="P-loop_NTPase"/>
</dbReference>
<dbReference type="PROSITE" id="PS51194">
    <property type="entry name" value="HELICASE_CTER"/>
    <property type="match status" value="1"/>
</dbReference>
<keyword evidence="4" id="KW-0238">DNA-binding</keyword>
<proteinExistence type="inferred from homology"/>
<evidence type="ECO:0000259" key="9">
    <source>
        <dbReference type="PROSITE" id="PS51194"/>
    </source>
</evidence>
<reference evidence="11" key="2">
    <citation type="submission" date="2024-06" db="EMBL/GenBank/DDBJ databases">
        <title>Micromonospora mangrovi CCTCC AA 2012012 genome sequences.</title>
        <authorList>
            <person name="Gao J."/>
        </authorList>
    </citation>
    <scope>NUCLEOTIDE SEQUENCE</scope>
    <source>
        <strain evidence="11">CCTCC AA 2012012</strain>
    </source>
</reference>
<dbReference type="GO" id="GO:0005694">
    <property type="term" value="C:chromosome"/>
    <property type="evidence" value="ECO:0007669"/>
    <property type="project" value="TreeGrafter"/>
</dbReference>
<dbReference type="GO" id="GO:0003677">
    <property type="term" value="F:DNA binding"/>
    <property type="evidence" value="ECO:0007669"/>
    <property type="project" value="UniProtKB-KW"/>
</dbReference>
<evidence type="ECO:0000256" key="6">
    <source>
        <dbReference type="ARBA" id="ARBA00034617"/>
    </source>
</evidence>
<evidence type="ECO:0000256" key="5">
    <source>
        <dbReference type="ARBA" id="ARBA00023235"/>
    </source>
</evidence>
<sequence length="850" mass="93520">MTERGPSLDQDEQVRQLLASPAVGAPVFEDDLYARVAQVVGDAKSADLDLAVLIRHLLRRWSLVAKRNVRVTVSPEISAQLCRVAGVVDLREEWGGIWFAPAWQPKWLDLSGGAPDAAAAAGTELGQRFHQDDLPADPFFERYTGHSQYRTAGQRAACRAVVSVPDGSSIIAMLPTGSGKTEVALCLAERYPDAVTIIVVPTVALAYDFERRFRDHYARRNPRVDKSALHFAWTASTNEDLRQSLRRRVLDGKQPILVTSPESVSRALRSLLMEAASGGRLGGFVVDEAHLVTQWGRDFRPEFRTLGNLRDELVKRAGEVGHPSPTTLLLSATLGEHELRDLRDLFGSADTCTLIAANSLRAEPDMWISDADDDQQREERVLEALAHLPRPAVLYVTAPEIAQRWLTRLRHAGYRRVATVTGETKSDDRARVLADLRATDGQPSKVDLVVATSAFGLGIDYGHVRAVVHACLPETVDRWYQELGRGGRDGDASIALLATAPQDRREAASLGITVLTADTARERWSDLWRHRRELRGTSFLDLEGSRGVGRGSYNRRWNAQLVQGLVELRRIGRFQVDAEDLAELIGDGDDQQADWTAVNLTQGDLATAQFWSQEWTPWQKAEAGRSIQALELMESVARRDVRACEAIAQAYRPDKELYALFGQAAHFVEPASPCGRCPGCRACGENRADERPPWPPQAWPLPGDMMADLKDLADAAGARDGLIFLLTDDHERVTPPLARALVRRGVRHIAGTVGGLVEDPDWLFVDPSPVTPSDLTPCSSFVVWPPGRRIPRSWLSPRARMSRRLAAPPAFDVLLVASGATIGSNEVGRDLAGLDADTALHILGSNSWTI</sequence>
<evidence type="ECO:0000256" key="1">
    <source>
        <dbReference type="ARBA" id="ARBA00005446"/>
    </source>
</evidence>
<dbReference type="InterPro" id="IPR014001">
    <property type="entry name" value="Helicase_ATP-bd"/>
</dbReference>
<dbReference type="SMART" id="SM00490">
    <property type="entry name" value="HELICc"/>
    <property type="match status" value="1"/>
</dbReference>
<dbReference type="PANTHER" id="PTHR13710">
    <property type="entry name" value="DNA HELICASE RECQ FAMILY MEMBER"/>
    <property type="match status" value="1"/>
</dbReference>
<accession>A0AAU7M262</accession>
<dbReference type="GO" id="GO:0000724">
    <property type="term" value="P:double-strand break repair via homologous recombination"/>
    <property type="evidence" value="ECO:0007669"/>
    <property type="project" value="TreeGrafter"/>
</dbReference>
<evidence type="ECO:0000313" key="10">
    <source>
        <dbReference type="EMBL" id="XBP91538.1"/>
    </source>
</evidence>
<keyword evidence="2" id="KW-0547">Nucleotide-binding</keyword>
<dbReference type="GO" id="GO:0043138">
    <property type="term" value="F:3'-5' DNA helicase activity"/>
    <property type="evidence" value="ECO:0007669"/>
    <property type="project" value="UniProtKB-EC"/>
</dbReference>
<protein>
    <recommendedName>
        <fullName evidence="7">DNA 3'-5' helicase</fullName>
        <ecNumber evidence="7">5.6.2.4</ecNumber>
    </recommendedName>
</protein>
<comment type="catalytic activity">
    <reaction evidence="6">
        <text>Couples ATP hydrolysis with the unwinding of duplex DNA by translocating in the 3'-5' direction.</text>
        <dbReference type="EC" id="5.6.2.4"/>
    </reaction>
</comment>